<keyword evidence="9" id="KW-1185">Reference proteome</keyword>
<proteinExistence type="inferred from homology"/>
<dbReference type="PANTHER" id="PTHR30349:SF64">
    <property type="entry name" value="PROPHAGE INTEGRASE INTD-RELATED"/>
    <property type="match status" value="1"/>
</dbReference>
<gene>
    <name evidence="8" type="ORF">FAZ21_06825</name>
</gene>
<dbReference type="Gene3D" id="1.10.150.130">
    <property type="match status" value="1"/>
</dbReference>
<feature type="domain" description="Core-binding (CB)" evidence="7">
    <location>
        <begin position="33"/>
        <end position="140"/>
    </location>
</feature>
<dbReference type="GO" id="GO:0015074">
    <property type="term" value="P:DNA integration"/>
    <property type="evidence" value="ECO:0007669"/>
    <property type="project" value="UniProtKB-KW"/>
</dbReference>
<feature type="domain" description="Tyr recombinase" evidence="6">
    <location>
        <begin position="159"/>
        <end position="327"/>
    </location>
</feature>
<keyword evidence="2" id="KW-0229">DNA integration</keyword>
<dbReference type="Pfam" id="PF00589">
    <property type="entry name" value="Phage_integrase"/>
    <property type="match status" value="1"/>
</dbReference>
<dbReference type="OrthoDB" id="662444at2"/>
<dbReference type="InterPro" id="IPR050090">
    <property type="entry name" value="Tyrosine_recombinase_XerCD"/>
</dbReference>
<dbReference type="PANTHER" id="PTHR30349">
    <property type="entry name" value="PHAGE INTEGRASE-RELATED"/>
    <property type="match status" value="1"/>
</dbReference>
<evidence type="ECO:0000256" key="1">
    <source>
        <dbReference type="ARBA" id="ARBA00008857"/>
    </source>
</evidence>
<dbReference type="InterPro" id="IPR011010">
    <property type="entry name" value="DNA_brk_join_enz"/>
</dbReference>
<name>A0A4U0Q4I5_9NEIS</name>
<evidence type="ECO:0000256" key="2">
    <source>
        <dbReference type="ARBA" id="ARBA00022908"/>
    </source>
</evidence>
<dbReference type="CDD" id="cd00796">
    <property type="entry name" value="INT_Rci_Hp1_C"/>
    <property type="match status" value="1"/>
</dbReference>
<reference evidence="8 9" key="1">
    <citation type="submission" date="2019-04" db="EMBL/GenBank/DDBJ databases">
        <title>Chitiniphilus eburnea sp. nov., a novel chitinolytic bacterium isolated from aquaculture sludge.</title>
        <authorList>
            <person name="Sheng M."/>
        </authorList>
    </citation>
    <scope>NUCLEOTIDE SEQUENCE [LARGE SCALE GENOMIC DNA]</scope>
    <source>
        <strain evidence="8 9">HX-2-15</strain>
    </source>
</reference>
<accession>A0A4U0Q4I5</accession>
<comment type="caution">
    <text evidence="8">The sequence shown here is derived from an EMBL/GenBank/DDBJ whole genome shotgun (WGS) entry which is preliminary data.</text>
</comment>
<dbReference type="RefSeq" id="WP_136772533.1">
    <property type="nucleotide sequence ID" value="NZ_SUMF01000004.1"/>
</dbReference>
<dbReference type="Proteomes" id="UP000310016">
    <property type="component" value="Unassembled WGS sequence"/>
</dbReference>
<sequence length="344" mass="40173">MARKQDGGLYQRGEIWWVRIVHQGREIRKSTGTTNRVAAEEWRDQLKASLWRQVKLGERPEYRWEEAVEKWFGERIDRPAAYNWRLTLRWLHPHLHGTKLVDITRERIENIKKAKQREGVKPRTVNDVLNVVRSVLRAAHEWEWIDRVPVVKTMAEPARRVRFLTETEETRLIQEVPQHVKPIVRFALCTGLRMSNILSLEWSQIDMARRVAWIHPDQAKARKAIPVPLNSDAATILREQMGQHLTHVFSYRGEPLLRVNGRAWREAVARAGVENFTFHCLRHTWASRHIQSGTSLHALMEMGGWSDVDMVRKYAHFGAEHLVEHAERIARSAQNPAHNEKATG</sequence>
<dbReference type="GO" id="GO:0006310">
    <property type="term" value="P:DNA recombination"/>
    <property type="evidence" value="ECO:0007669"/>
    <property type="project" value="UniProtKB-KW"/>
</dbReference>
<evidence type="ECO:0000259" key="6">
    <source>
        <dbReference type="PROSITE" id="PS51898"/>
    </source>
</evidence>
<dbReference type="PROSITE" id="PS51900">
    <property type="entry name" value="CB"/>
    <property type="match status" value="1"/>
</dbReference>
<dbReference type="AlphaFoldDB" id="A0A4U0Q4I5"/>
<keyword evidence="4" id="KW-0233">DNA recombination</keyword>
<organism evidence="8 9">
    <name type="scientific">Chitiniphilus eburneus</name>
    <dbReference type="NCBI Taxonomy" id="2571148"/>
    <lineage>
        <taxon>Bacteria</taxon>
        <taxon>Pseudomonadati</taxon>
        <taxon>Pseudomonadota</taxon>
        <taxon>Betaproteobacteria</taxon>
        <taxon>Neisseriales</taxon>
        <taxon>Chitinibacteraceae</taxon>
        <taxon>Chitiniphilus</taxon>
    </lineage>
</organism>
<dbReference type="EMBL" id="SUMF01000004">
    <property type="protein sequence ID" value="TJZ75620.1"/>
    <property type="molecule type" value="Genomic_DNA"/>
</dbReference>
<dbReference type="PROSITE" id="PS51898">
    <property type="entry name" value="TYR_RECOMBINASE"/>
    <property type="match status" value="1"/>
</dbReference>
<dbReference type="InterPro" id="IPR002104">
    <property type="entry name" value="Integrase_catalytic"/>
</dbReference>
<dbReference type="Gene3D" id="1.10.443.10">
    <property type="entry name" value="Intergrase catalytic core"/>
    <property type="match status" value="1"/>
</dbReference>
<evidence type="ECO:0000313" key="8">
    <source>
        <dbReference type="EMBL" id="TJZ75620.1"/>
    </source>
</evidence>
<protein>
    <submittedName>
        <fullName evidence="8">Site-specific integrase</fullName>
    </submittedName>
</protein>
<evidence type="ECO:0000256" key="5">
    <source>
        <dbReference type="PROSITE-ProRule" id="PRU01248"/>
    </source>
</evidence>
<dbReference type="InterPro" id="IPR044068">
    <property type="entry name" value="CB"/>
</dbReference>
<dbReference type="SUPFAM" id="SSF56349">
    <property type="entry name" value="DNA breaking-rejoining enzymes"/>
    <property type="match status" value="1"/>
</dbReference>
<keyword evidence="3 5" id="KW-0238">DNA-binding</keyword>
<dbReference type="InterPro" id="IPR013762">
    <property type="entry name" value="Integrase-like_cat_sf"/>
</dbReference>
<evidence type="ECO:0000313" key="9">
    <source>
        <dbReference type="Proteomes" id="UP000310016"/>
    </source>
</evidence>
<dbReference type="GO" id="GO:0003677">
    <property type="term" value="F:DNA binding"/>
    <property type="evidence" value="ECO:0007669"/>
    <property type="project" value="UniProtKB-UniRule"/>
</dbReference>
<evidence type="ECO:0000256" key="3">
    <source>
        <dbReference type="ARBA" id="ARBA00023125"/>
    </source>
</evidence>
<dbReference type="InterPro" id="IPR010998">
    <property type="entry name" value="Integrase_recombinase_N"/>
</dbReference>
<evidence type="ECO:0000256" key="4">
    <source>
        <dbReference type="ARBA" id="ARBA00023172"/>
    </source>
</evidence>
<evidence type="ECO:0000259" key="7">
    <source>
        <dbReference type="PROSITE" id="PS51900"/>
    </source>
</evidence>
<comment type="similarity">
    <text evidence="1">Belongs to the 'phage' integrase family.</text>
</comment>